<dbReference type="InterPro" id="IPR029058">
    <property type="entry name" value="AB_hydrolase_fold"/>
</dbReference>
<dbReference type="Proteomes" id="UP000192674">
    <property type="component" value="Unassembled WGS sequence"/>
</dbReference>
<dbReference type="RefSeq" id="WP_235039311.1">
    <property type="nucleotide sequence ID" value="NZ_FWXV01000016.1"/>
</dbReference>
<organism evidence="1 2">
    <name type="scientific">Kibdelosporangium aridum</name>
    <dbReference type="NCBI Taxonomy" id="2030"/>
    <lineage>
        <taxon>Bacteria</taxon>
        <taxon>Bacillati</taxon>
        <taxon>Actinomycetota</taxon>
        <taxon>Actinomycetes</taxon>
        <taxon>Pseudonocardiales</taxon>
        <taxon>Pseudonocardiaceae</taxon>
        <taxon>Kibdelosporangium</taxon>
    </lineage>
</organism>
<name>A0A1Y5Y7C1_KIBAR</name>
<evidence type="ECO:0000313" key="1">
    <source>
        <dbReference type="EMBL" id="SMD26738.1"/>
    </source>
</evidence>
<dbReference type="GO" id="GO:0003824">
    <property type="term" value="F:catalytic activity"/>
    <property type="evidence" value="ECO:0007669"/>
    <property type="project" value="UniProtKB-ARBA"/>
</dbReference>
<dbReference type="EMBL" id="FWXV01000016">
    <property type="protein sequence ID" value="SMD26738.1"/>
    <property type="molecule type" value="Genomic_DNA"/>
</dbReference>
<keyword evidence="2" id="KW-1185">Reference proteome</keyword>
<evidence type="ECO:0000313" key="2">
    <source>
        <dbReference type="Proteomes" id="UP000192674"/>
    </source>
</evidence>
<dbReference type="Gene3D" id="3.40.50.1820">
    <property type="entry name" value="alpha/beta hydrolase"/>
    <property type="match status" value="1"/>
</dbReference>
<gene>
    <name evidence="1" type="ORF">SAMN05661093_10324</name>
</gene>
<sequence>MAGVRELFREPVWRVADPEQGCGVGVVLVPGFGFPDSSLALTSKWLAARGYRPIGARIGFNVGCTTDLVGRIARRLRRHAESTGGKVILLGQSRGGWLSRLVASRVPDLVRGLVMFGTPVLDPLGAKPESVRAARMLTRLSAIGLPGLLEEDCFTGRCFQTAKAALAQPLSPGIPALSVYSKTDGVVPWRLCLDPYADWAEIHSSHVGMGVTPAFYQVIAPLLATWTSL</sequence>
<dbReference type="SUPFAM" id="SSF53474">
    <property type="entry name" value="alpha/beta-Hydrolases"/>
    <property type="match status" value="1"/>
</dbReference>
<proteinExistence type="predicted"/>
<dbReference type="AlphaFoldDB" id="A0A1Y5Y7C1"/>
<accession>A0A1Y5Y7C1</accession>
<protein>
    <submittedName>
        <fullName evidence="1">Pimeloyl-ACP methyl ester carboxylesterase</fullName>
    </submittedName>
</protein>
<reference evidence="1 2" key="1">
    <citation type="submission" date="2017-04" db="EMBL/GenBank/DDBJ databases">
        <authorList>
            <person name="Afonso C.L."/>
            <person name="Miller P.J."/>
            <person name="Scott M.A."/>
            <person name="Spackman E."/>
            <person name="Goraichik I."/>
            <person name="Dimitrov K.M."/>
            <person name="Suarez D.L."/>
            <person name="Swayne D.E."/>
        </authorList>
    </citation>
    <scope>NUCLEOTIDE SEQUENCE [LARGE SCALE GENOMIC DNA]</scope>
    <source>
        <strain evidence="1 2">DSM 43828</strain>
    </source>
</reference>